<organism evidence="1 2">
    <name type="scientific">Magnetospirillum moscoviense</name>
    <dbReference type="NCBI Taxonomy" id="1437059"/>
    <lineage>
        <taxon>Bacteria</taxon>
        <taxon>Pseudomonadati</taxon>
        <taxon>Pseudomonadota</taxon>
        <taxon>Alphaproteobacteria</taxon>
        <taxon>Rhodospirillales</taxon>
        <taxon>Rhodospirillaceae</taxon>
        <taxon>Magnetospirillum</taxon>
    </lineage>
</organism>
<accession>A0A178MIZ6</accession>
<dbReference type="AlphaFoldDB" id="A0A178MIZ6"/>
<dbReference type="EMBL" id="LWQU01000159">
    <property type="protein sequence ID" value="OAN48646.1"/>
    <property type="molecule type" value="Genomic_DNA"/>
</dbReference>
<gene>
    <name evidence="1" type="ORF">A6A05_14945</name>
</gene>
<evidence type="ECO:0000313" key="1">
    <source>
        <dbReference type="EMBL" id="OAN48646.1"/>
    </source>
</evidence>
<protein>
    <submittedName>
        <fullName evidence="1">Uncharacterized protein</fullName>
    </submittedName>
</protein>
<keyword evidence="2" id="KW-1185">Reference proteome</keyword>
<dbReference type="Proteomes" id="UP000078543">
    <property type="component" value="Unassembled WGS sequence"/>
</dbReference>
<evidence type="ECO:0000313" key="2">
    <source>
        <dbReference type="Proteomes" id="UP000078543"/>
    </source>
</evidence>
<sequence>MCKSAYTIVVERAAKFAAMHARKLVVYIEETGKNEDRAIRIYHASLRDNGMYFDPDSSAKYLPLGAEGFASVLLKNPKFVKKDNVGAQIADLLLYPVIKGGYDPSYPPYQSLSTAGKLIDSCLDKDMAKYIGIKYYCFDEAIIAQKSEKASV</sequence>
<reference evidence="1 2" key="1">
    <citation type="submission" date="2016-04" db="EMBL/GenBank/DDBJ databases">
        <title>Draft genome sequence of freshwater magnetotactic bacteria Magnetospirillum marisnigri SP-1 and Magnetospirillum moscoviense BB-1.</title>
        <authorList>
            <person name="Koziaeva V."/>
            <person name="Dziuba M.V."/>
            <person name="Ivanov T.M."/>
            <person name="Kuznetsov B."/>
            <person name="Grouzdev D.S."/>
        </authorList>
    </citation>
    <scope>NUCLEOTIDE SEQUENCE [LARGE SCALE GENOMIC DNA]</scope>
    <source>
        <strain evidence="1 2">BB-1</strain>
    </source>
</reference>
<comment type="caution">
    <text evidence="1">The sequence shown here is derived from an EMBL/GenBank/DDBJ whole genome shotgun (WGS) entry which is preliminary data.</text>
</comment>
<dbReference type="RefSeq" id="WP_172822287.1">
    <property type="nucleotide sequence ID" value="NZ_LWQU01000159.1"/>
</dbReference>
<proteinExistence type="predicted"/>
<name>A0A178MIZ6_9PROT</name>